<keyword evidence="3" id="KW-0245">EGF-like domain</keyword>
<dbReference type="PANTHER" id="PTHR14949">
    <property type="entry name" value="EGF-LIKE-DOMAIN, MULTIPLE 7, 8"/>
    <property type="match status" value="1"/>
</dbReference>
<dbReference type="GO" id="GO:0009986">
    <property type="term" value="C:cell surface"/>
    <property type="evidence" value="ECO:0007669"/>
    <property type="project" value="TreeGrafter"/>
</dbReference>
<accession>A0AAD3N2X2</accession>
<feature type="compositionally biased region" description="Basic and acidic residues" evidence="4">
    <location>
        <begin position="24"/>
        <end position="54"/>
    </location>
</feature>
<organism evidence="7 8">
    <name type="scientific">Lates japonicus</name>
    <name type="common">Japanese lates</name>
    <dbReference type="NCBI Taxonomy" id="270547"/>
    <lineage>
        <taxon>Eukaryota</taxon>
        <taxon>Metazoa</taxon>
        <taxon>Chordata</taxon>
        <taxon>Craniata</taxon>
        <taxon>Vertebrata</taxon>
        <taxon>Euteleostomi</taxon>
        <taxon>Actinopterygii</taxon>
        <taxon>Neopterygii</taxon>
        <taxon>Teleostei</taxon>
        <taxon>Neoteleostei</taxon>
        <taxon>Acanthomorphata</taxon>
        <taxon>Carangaria</taxon>
        <taxon>Carangaria incertae sedis</taxon>
        <taxon>Centropomidae</taxon>
        <taxon>Lates</taxon>
    </lineage>
</organism>
<gene>
    <name evidence="7" type="ORF">AKAME5_001716200</name>
</gene>
<evidence type="ECO:0000256" key="4">
    <source>
        <dbReference type="SAM" id="MobiDB-lite"/>
    </source>
</evidence>
<evidence type="ECO:0000313" key="8">
    <source>
        <dbReference type="Proteomes" id="UP001279410"/>
    </source>
</evidence>
<comment type="caution">
    <text evidence="7">The sequence shown here is derived from an EMBL/GenBank/DDBJ whole genome shotgun (WGS) entry which is preliminary data.</text>
</comment>
<dbReference type="PANTHER" id="PTHR14949:SF56">
    <property type="entry name" value="EGF-LIKE-DOMAIN, MULTIPLE 7"/>
    <property type="match status" value="1"/>
</dbReference>
<evidence type="ECO:0000313" key="7">
    <source>
        <dbReference type="EMBL" id="GLD65713.1"/>
    </source>
</evidence>
<feature type="region of interest" description="Disordered" evidence="4">
    <location>
        <begin position="189"/>
        <end position="213"/>
    </location>
</feature>
<feature type="signal peptide" evidence="5">
    <location>
        <begin position="1"/>
        <end position="19"/>
    </location>
</feature>
<evidence type="ECO:0000256" key="1">
    <source>
        <dbReference type="ARBA" id="ARBA00022729"/>
    </source>
</evidence>
<feature type="disulfide bond" evidence="3">
    <location>
        <begin position="331"/>
        <end position="341"/>
    </location>
</feature>
<proteinExistence type="predicted"/>
<feature type="region of interest" description="Disordered" evidence="4">
    <location>
        <begin position="20"/>
        <end position="60"/>
    </location>
</feature>
<evidence type="ECO:0000256" key="5">
    <source>
        <dbReference type="SAM" id="SignalP"/>
    </source>
</evidence>
<evidence type="ECO:0000256" key="3">
    <source>
        <dbReference type="PROSITE-ProRule" id="PRU00076"/>
    </source>
</evidence>
<keyword evidence="1 5" id="KW-0732">Signal</keyword>
<dbReference type="PROSITE" id="PS50026">
    <property type="entry name" value="EGF_3"/>
    <property type="match status" value="2"/>
</dbReference>
<dbReference type="Gene3D" id="2.10.25.10">
    <property type="entry name" value="Laminin"/>
    <property type="match status" value="2"/>
</dbReference>
<dbReference type="GO" id="GO:0005102">
    <property type="term" value="F:signaling receptor binding"/>
    <property type="evidence" value="ECO:0007669"/>
    <property type="project" value="TreeGrafter"/>
</dbReference>
<dbReference type="EMBL" id="BRZM01000082">
    <property type="protein sequence ID" value="GLD65713.1"/>
    <property type="molecule type" value="Genomic_DNA"/>
</dbReference>
<comment type="caution">
    <text evidence="3">Lacks conserved residue(s) required for the propagation of feature annotation.</text>
</comment>
<feature type="chain" id="PRO_5041971548" evidence="5">
    <location>
        <begin position="20"/>
        <end position="463"/>
    </location>
</feature>
<feature type="disulfide bond" evidence="3">
    <location>
        <begin position="349"/>
        <end position="358"/>
    </location>
</feature>
<dbReference type="Proteomes" id="UP001279410">
    <property type="component" value="Unassembled WGS sequence"/>
</dbReference>
<dbReference type="PROSITE" id="PS00022">
    <property type="entry name" value="EGF_1"/>
    <property type="match status" value="2"/>
</dbReference>
<name>A0AAD3N2X2_LATJO</name>
<dbReference type="SUPFAM" id="SSF57196">
    <property type="entry name" value="EGF/Laminin"/>
    <property type="match status" value="1"/>
</dbReference>
<feature type="disulfide bond" evidence="3">
    <location>
        <begin position="110"/>
        <end position="119"/>
    </location>
</feature>
<dbReference type="GO" id="GO:0005576">
    <property type="term" value="C:extracellular region"/>
    <property type="evidence" value="ECO:0007669"/>
    <property type="project" value="TreeGrafter"/>
</dbReference>
<keyword evidence="2 3" id="KW-1015">Disulfide bond</keyword>
<evidence type="ECO:0000259" key="6">
    <source>
        <dbReference type="PROSITE" id="PS50026"/>
    </source>
</evidence>
<evidence type="ECO:0000256" key="2">
    <source>
        <dbReference type="ARBA" id="ARBA00023157"/>
    </source>
</evidence>
<dbReference type="PROSITE" id="PS01186">
    <property type="entry name" value="EGF_2"/>
    <property type="match status" value="1"/>
</dbReference>
<feature type="domain" description="EGF-like" evidence="6">
    <location>
        <begin position="88"/>
        <end position="120"/>
    </location>
</feature>
<feature type="region of interest" description="Disordered" evidence="4">
    <location>
        <begin position="248"/>
        <end position="283"/>
    </location>
</feature>
<dbReference type="AlphaFoldDB" id="A0AAD3N2X2"/>
<keyword evidence="8" id="KW-1185">Reference proteome</keyword>
<feature type="disulfide bond" evidence="3">
    <location>
        <begin position="92"/>
        <end position="102"/>
    </location>
</feature>
<dbReference type="CDD" id="cd00054">
    <property type="entry name" value="EGF_CA"/>
    <property type="match status" value="2"/>
</dbReference>
<dbReference type="InterPro" id="IPR050969">
    <property type="entry name" value="Dev_Signal_Modulators"/>
</dbReference>
<feature type="non-terminal residue" evidence="7">
    <location>
        <position position="1"/>
    </location>
</feature>
<dbReference type="SMART" id="SM00181">
    <property type="entry name" value="EGF"/>
    <property type="match status" value="2"/>
</dbReference>
<reference evidence="7" key="1">
    <citation type="submission" date="2022-08" db="EMBL/GenBank/DDBJ databases">
        <title>Genome sequencing of akame (Lates japonicus).</title>
        <authorList>
            <person name="Hashiguchi Y."/>
            <person name="Takahashi H."/>
        </authorList>
    </citation>
    <scope>NUCLEOTIDE SEQUENCE</scope>
    <source>
        <strain evidence="7">Kochi</strain>
    </source>
</reference>
<feature type="domain" description="EGF-like" evidence="6">
    <location>
        <begin position="327"/>
        <end position="359"/>
    </location>
</feature>
<protein>
    <submittedName>
        <fullName evidence="7">Latent-transforming growth factor beta-binding protein 2-like protein</fullName>
    </submittedName>
</protein>
<sequence length="463" mass="50013">MQLSLLCVWTSWILTVHTAAQHQPHRDQEGVRPGRTRLDTDKPPAVRETGERLRGGQAGRRAALTGPHVCGGRCCVGWTLSPKTRRCTKPRCFPPCHNGALCRHPNRCVCRRGFHGSRCEFSTVTFSLPGRPLTSIHPTVNPLHTPPRPTVTPQRNTKPAQRHVIAARSGPAAVLPPPASTRATRITNVTPRPKPRASDLNPPFAPAKTHKEEDAKFGLKTEGFQKRFPVQEENQASLKNEEVKMKPTPEFNDLQPRTGDTEDQEGAAEITGKTPNLKSDSEPEVRCSQDRCVNYCERGNMTTLYSSNSEGAGGGGRRDSSHGPGFTVFLCPLLCKNGGVCLQKDRCLCPPNFTGKFCQIPVTPTSAAAAPAPAAAASPSSTNEIVKPALLSPMAANQELTQSEFLLPLGQNQEAVRSGAPGPSMVKVRVQHPPEASVKIHQVVKSNSSCPAGFERANGTQCV</sequence>
<feature type="region of interest" description="Disordered" evidence="4">
    <location>
        <begin position="136"/>
        <end position="156"/>
    </location>
</feature>
<dbReference type="InterPro" id="IPR000742">
    <property type="entry name" value="EGF"/>
</dbReference>